<reference evidence="1" key="1">
    <citation type="submission" date="2014-07" db="EMBL/GenBank/DDBJ databases">
        <title>Identification of a novel salt tolerance gene in wild soybean by whole-genome sequencing.</title>
        <authorList>
            <person name="Lam H.-M."/>
            <person name="Qi X."/>
            <person name="Li M.-W."/>
            <person name="Liu X."/>
            <person name="Xie M."/>
            <person name="Ni M."/>
            <person name="Xu X."/>
        </authorList>
    </citation>
    <scope>NUCLEOTIDE SEQUENCE [LARGE SCALE GENOMIC DNA]</scope>
    <source>
        <tissue evidence="1">Root</tissue>
    </source>
</reference>
<organism evidence="1">
    <name type="scientific">Glycine soja</name>
    <name type="common">Wild soybean</name>
    <dbReference type="NCBI Taxonomy" id="3848"/>
    <lineage>
        <taxon>Eukaryota</taxon>
        <taxon>Viridiplantae</taxon>
        <taxon>Streptophyta</taxon>
        <taxon>Embryophyta</taxon>
        <taxon>Tracheophyta</taxon>
        <taxon>Spermatophyta</taxon>
        <taxon>Magnoliopsida</taxon>
        <taxon>eudicotyledons</taxon>
        <taxon>Gunneridae</taxon>
        <taxon>Pentapetalae</taxon>
        <taxon>rosids</taxon>
        <taxon>fabids</taxon>
        <taxon>Fabales</taxon>
        <taxon>Fabaceae</taxon>
        <taxon>Papilionoideae</taxon>
        <taxon>50 kb inversion clade</taxon>
        <taxon>NPAAA clade</taxon>
        <taxon>indigoferoid/millettioid clade</taxon>
        <taxon>Phaseoleae</taxon>
        <taxon>Glycine</taxon>
        <taxon>Glycine subgen. Soja</taxon>
    </lineage>
</organism>
<dbReference type="Proteomes" id="UP000053555">
    <property type="component" value="Unassembled WGS sequence"/>
</dbReference>
<accession>A0A0B2Q2P0</accession>
<feature type="non-terminal residue" evidence="1">
    <location>
        <position position="1"/>
    </location>
</feature>
<proteinExistence type="predicted"/>
<name>A0A0B2Q2P0_GLYSO</name>
<gene>
    <name evidence="1" type="ORF">glysoja_048260</name>
</gene>
<dbReference type="EMBL" id="KN660702">
    <property type="protein sequence ID" value="KHN15836.1"/>
    <property type="molecule type" value="Genomic_DNA"/>
</dbReference>
<sequence length="101" mass="11351">LAKSEVFYCKNVPLPQRNMISSTLGVTKDLGSGKYLGIPSLIGRSRRSVFGYIRDRVWKKIQIWNGKNLSRAGKEVLIKSFLQPILSYCMSAFLLPESIGD</sequence>
<protein>
    <submittedName>
        <fullName evidence="1">Uncharacterized protein</fullName>
    </submittedName>
</protein>
<dbReference type="PANTHER" id="PTHR33116:SF86">
    <property type="entry name" value="REVERSE TRANSCRIPTASE DOMAIN-CONTAINING PROTEIN"/>
    <property type="match status" value="1"/>
</dbReference>
<feature type="non-terminal residue" evidence="1">
    <location>
        <position position="101"/>
    </location>
</feature>
<dbReference type="AlphaFoldDB" id="A0A0B2Q2P0"/>
<evidence type="ECO:0000313" key="1">
    <source>
        <dbReference type="EMBL" id="KHN15836.1"/>
    </source>
</evidence>
<dbReference type="PANTHER" id="PTHR33116">
    <property type="entry name" value="REVERSE TRANSCRIPTASE ZINC-BINDING DOMAIN-CONTAINING PROTEIN-RELATED-RELATED"/>
    <property type="match status" value="1"/>
</dbReference>